<proteinExistence type="predicted"/>
<dbReference type="AlphaFoldDB" id="A0A9P6JTE9"/>
<reference evidence="2" key="1">
    <citation type="submission" date="2020-11" db="EMBL/GenBank/DDBJ databases">
        <authorList>
            <consortium name="DOE Joint Genome Institute"/>
            <person name="Ahrendt S."/>
            <person name="Riley R."/>
            <person name="Andreopoulos W."/>
            <person name="Labutti K."/>
            <person name="Pangilinan J."/>
            <person name="Ruiz-Duenas F.J."/>
            <person name="Barrasa J.M."/>
            <person name="Sanchez-Garcia M."/>
            <person name="Camarero S."/>
            <person name="Miyauchi S."/>
            <person name="Serrano A."/>
            <person name="Linde D."/>
            <person name="Babiker R."/>
            <person name="Drula E."/>
            <person name="Ayuso-Fernandez I."/>
            <person name="Pacheco R."/>
            <person name="Padilla G."/>
            <person name="Ferreira P."/>
            <person name="Barriuso J."/>
            <person name="Kellner H."/>
            <person name="Castanera R."/>
            <person name="Alfaro M."/>
            <person name="Ramirez L."/>
            <person name="Pisabarro A.G."/>
            <person name="Kuo A."/>
            <person name="Tritt A."/>
            <person name="Lipzen A."/>
            <person name="He G."/>
            <person name="Yan M."/>
            <person name="Ng V."/>
            <person name="Cullen D."/>
            <person name="Martin F."/>
            <person name="Rosso M.-N."/>
            <person name="Henrissat B."/>
            <person name="Hibbett D."/>
            <person name="Martinez A.T."/>
            <person name="Grigoriev I.V."/>
        </authorList>
    </citation>
    <scope>NUCLEOTIDE SEQUENCE</scope>
    <source>
        <strain evidence="2">CBS 506.95</strain>
    </source>
</reference>
<feature type="compositionally biased region" description="Basic and acidic residues" evidence="1">
    <location>
        <begin position="142"/>
        <end position="152"/>
    </location>
</feature>
<dbReference type="GO" id="GO:0032040">
    <property type="term" value="C:small-subunit processome"/>
    <property type="evidence" value="ECO:0007669"/>
    <property type="project" value="TreeGrafter"/>
</dbReference>
<evidence type="ECO:0000313" key="2">
    <source>
        <dbReference type="EMBL" id="KAF9532291.1"/>
    </source>
</evidence>
<feature type="compositionally biased region" description="Basic and acidic residues" evidence="1">
    <location>
        <begin position="175"/>
        <end position="186"/>
    </location>
</feature>
<accession>A0A9P6JTE9</accession>
<dbReference type="GO" id="GO:0000462">
    <property type="term" value="P:maturation of SSU-rRNA from tricistronic rRNA transcript (SSU-rRNA, 5.8S rRNA, LSU-rRNA)"/>
    <property type="evidence" value="ECO:0007669"/>
    <property type="project" value="TreeGrafter"/>
</dbReference>
<gene>
    <name evidence="2" type="ORF">CPB83DRAFT_867622</name>
</gene>
<name>A0A9P6JTE9_9AGAR</name>
<evidence type="ECO:0000256" key="1">
    <source>
        <dbReference type="SAM" id="MobiDB-lite"/>
    </source>
</evidence>
<evidence type="ECO:0008006" key="4">
    <source>
        <dbReference type="Google" id="ProtNLM"/>
    </source>
</evidence>
<feature type="region of interest" description="Disordered" evidence="1">
    <location>
        <begin position="257"/>
        <end position="276"/>
    </location>
</feature>
<feature type="region of interest" description="Disordered" evidence="1">
    <location>
        <begin position="287"/>
        <end position="355"/>
    </location>
</feature>
<dbReference type="Proteomes" id="UP000807306">
    <property type="component" value="Unassembled WGS sequence"/>
</dbReference>
<evidence type="ECO:0000313" key="3">
    <source>
        <dbReference type="Proteomes" id="UP000807306"/>
    </source>
</evidence>
<dbReference type="Pfam" id="PF04000">
    <property type="entry name" value="Sas10_Utp3"/>
    <property type="match status" value="1"/>
</dbReference>
<dbReference type="EMBL" id="MU157832">
    <property type="protein sequence ID" value="KAF9532291.1"/>
    <property type="molecule type" value="Genomic_DNA"/>
</dbReference>
<dbReference type="PANTHER" id="PTHR13237">
    <property type="entry name" value="SOMETHING ABOUT SILENCING PROTEIN 10-RELATED"/>
    <property type="match status" value="1"/>
</dbReference>
<dbReference type="InterPro" id="IPR007146">
    <property type="entry name" value="Sas10/Utp3/C1D"/>
</dbReference>
<keyword evidence="3" id="KW-1185">Reference proteome</keyword>
<feature type="compositionally biased region" description="Basic and acidic residues" evidence="1">
    <location>
        <begin position="310"/>
        <end position="324"/>
    </location>
</feature>
<protein>
    <recommendedName>
        <fullName evidence="4">Neuroguidin</fullName>
    </recommendedName>
</protein>
<dbReference type="OrthoDB" id="203440at2759"/>
<comment type="caution">
    <text evidence="2">The sequence shown here is derived from an EMBL/GenBank/DDBJ whole genome shotgun (WGS) entry which is preliminary data.</text>
</comment>
<sequence>MTGSLSAARTALQSVKQKQQNIEMTDGISLLSLKHHILISYLRSLVLVSSRRLLGDSLIERSPPSQPFSAVERGRRGIGAGDIVDTLLEDRVILEKIDVLDSKMRYQIEKLVRIAEEPATSNDATEDPLVFKPNPQALVPESAEKTDSRDSYGGDYDQEDQIYRPPRLAPMPYVEKSKNQSRKDRPPVPSALANLAADPHRPYEETTSGLGGTAALASGRAKYLKRVQDYEEDNFTRLIMKKSDAKRRARDEADLALGADLGGGGPSRRSRAGGLEDEFNDVLRSVNRVSGGRSQGDGYEELRKRGKKASVIERSKQKRDHAETEMDVEEPAPRMKKRTRFELDTKTAKKKIKKH</sequence>
<feature type="region of interest" description="Disordered" evidence="1">
    <location>
        <begin position="122"/>
        <end position="212"/>
    </location>
</feature>
<organism evidence="2 3">
    <name type="scientific">Crepidotus variabilis</name>
    <dbReference type="NCBI Taxonomy" id="179855"/>
    <lineage>
        <taxon>Eukaryota</taxon>
        <taxon>Fungi</taxon>
        <taxon>Dikarya</taxon>
        <taxon>Basidiomycota</taxon>
        <taxon>Agaricomycotina</taxon>
        <taxon>Agaricomycetes</taxon>
        <taxon>Agaricomycetidae</taxon>
        <taxon>Agaricales</taxon>
        <taxon>Agaricineae</taxon>
        <taxon>Crepidotaceae</taxon>
        <taxon>Crepidotus</taxon>
    </lineage>
</organism>
<dbReference type="PANTHER" id="PTHR13237:SF9">
    <property type="entry name" value="NEUROGUIDIN"/>
    <property type="match status" value="1"/>
</dbReference>